<organism evidence="1 2">
    <name type="scientific">Pristionchus mayeri</name>
    <dbReference type="NCBI Taxonomy" id="1317129"/>
    <lineage>
        <taxon>Eukaryota</taxon>
        <taxon>Metazoa</taxon>
        <taxon>Ecdysozoa</taxon>
        <taxon>Nematoda</taxon>
        <taxon>Chromadorea</taxon>
        <taxon>Rhabditida</taxon>
        <taxon>Rhabditina</taxon>
        <taxon>Diplogasteromorpha</taxon>
        <taxon>Diplogasteroidea</taxon>
        <taxon>Neodiplogasteridae</taxon>
        <taxon>Pristionchus</taxon>
    </lineage>
</organism>
<gene>
    <name evidence="1" type="ORF">PMAYCL1PPCAC_23825</name>
</gene>
<comment type="caution">
    <text evidence="1">The sequence shown here is derived from an EMBL/GenBank/DDBJ whole genome shotgun (WGS) entry which is preliminary data.</text>
</comment>
<accession>A0AAN5D076</accession>
<keyword evidence="2" id="KW-1185">Reference proteome</keyword>
<dbReference type="EMBL" id="BTRK01000005">
    <property type="protein sequence ID" value="GMR53630.1"/>
    <property type="molecule type" value="Genomic_DNA"/>
</dbReference>
<evidence type="ECO:0000313" key="1">
    <source>
        <dbReference type="EMBL" id="GMR53630.1"/>
    </source>
</evidence>
<dbReference type="Proteomes" id="UP001328107">
    <property type="component" value="Unassembled WGS sequence"/>
</dbReference>
<proteinExistence type="predicted"/>
<evidence type="ECO:0000313" key="2">
    <source>
        <dbReference type="Proteomes" id="UP001328107"/>
    </source>
</evidence>
<protein>
    <submittedName>
        <fullName evidence="1">Uncharacterized protein</fullName>
    </submittedName>
</protein>
<name>A0AAN5D076_9BILA</name>
<reference evidence="2" key="1">
    <citation type="submission" date="2022-10" db="EMBL/GenBank/DDBJ databases">
        <title>Genome assembly of Pristionchus species.</title>
        <authorList>
            <person name="Yoshida K."/>
            <person name="Sommer R.J."/>
        </authorList>
    </citation>
    <scope>NUCLEOTIDE SEQUENCE [LARGE SCALE GENOMIC DNA]</scope>
    <source>
        <strain evidence="2">RS5460</strain>
    </source>
</reference>
<dbReference type="AlphaFoldDB" id="A0AAN5D076"/>
<sequence>MIDLIRRIAADNNVSVANASGHVLEYLDTTYDNRLIRHDIESECNIYSAAVLTEEKQLMGMIDRIGQKILTQHNTTVLANRDRETRQKMRSLVASQAVKTSQQKQGNRECIERQIVAPRVVSTDWLEELSTRFSIVAPKLQTS</sequence>